<dbReference type="AlphaFoldDB" id="A0AAE0NP92"/>
<feature type="region of interest" description="Disordered" evidence="1">
    <location>
        <begin position="101"/>
        <end position="120"/>
    </location>
</feature>
<dbReference type="PANTHER" id="PTHR37535">
    <property type="entry name" value="FLUG DOMAIN PROTEIN"/>
    <property type="match status" value="1"/>
</dbReference>
<feature type="non-terminal residue" evidence="2">
    <location>
        <position position="1"/>
    </location>
</feature>
<evidence type="ECO:0000313" key="2">
    <source>
        <dbReference type="EMBL" id="KAK3385187.1"/>
    </source>
</evidence>
<evidence type="ECO:0000313" key="3">
    <source>
        <dbReference type="Proteomes" id="UP001285441"/>
    </source>
</evidence>
<feature type="non-terminal residue" evidence="2">
    <location>
        <position position="366"/>
    </location>
</feature>
<feature type="compositionally biased region" description="Polar residues" evidence="1">
    <location>
        <begin position="19"/>
        <end position="34"/>
    </location>
</feature>
<reference evidence="2" key="1">
    <citation type="journal article" date="2023" name="Mol. Phylogenet. Evol.">
        <title>Genome-scale phylogeny and comparative genomics of the fungal order Sordariales.</title>
        <authorList>
            <person name="Hensen N."/>
            <person name="Bonometti L."/>
            <person name="Westerberg I."/>
            <person name="Brannstrom I.O."/>
            <person name="Guillou S."/>
            <person name="Cros-Aarteil S."/>
            <person name="Calhoun S."/>
            <person name="Haridas S."/>
            <person name="Kuo A."/>
            <person name="Mondo S."/>
            <person name="Pangilinan J."/>
            <person name="Riley R."/>
            <person name="LaButti K."/>
            <person name="Andreopoulos B."/>
            <person name="Lipzen A."/>
            <person name="Chen C."/>
            <person name="Yan M."/>
            <person name="Daum C."/>
            <person name="Ng V."/>
            <person name="Clum A."/>
            <person name="Steindorff A."/>
            <person name="Ohm R.A."/>
            <person name="Martin F."/>
            <person name="Silar P."/>
            <person name="Natvig D.O."/>
            <person name="Lalanne C."/>
            <person name="Gautier V."/>
            <person name="Ament-Velasquez S.L."/>
            <person name="Kruys A."/>
            <person name="Hutchinson M.I."/>
            <person name="Powell A.J."/>
            <person name="Barry K."/>
            <person name="Miller A.N."/>
            <person name="Grigoriev I.V."/>
            <person name="Debuchy R."/>
            <person name="Gladieux P."/>
            <person name="Hiltunen Thoren M."/>
            <person name="Johannesson H."/>
        </authorList>
    </citation>
    <scope>NUCLEOTIDE SEQUENCE</scope>
    <source>
        <strain evidence="2">CBS 232.78</strain>
    </source>
</reference>
<sequence length="366" mass="42320">LIDQLYTLAQRMKHAGQKDPNTYNNHYQPNNSGTDGQGSYFGLEVRSVSLPAEKQEEFQNSPEFVEIEKELAALRGRSAADSPFRRRKLYAKKRILTEKEVRRWQKAQSHRPSGEHSSPPCYHRSVFDRVRFLMPERNRLASSLFETDTLRSPTGLSALRDMVALCEKEVEVEFRPGLEPEKCGCSNLVRLRKLAKSTSSNTDTRSTYDWRHIYSCYKRTHDGFAELCFLCSEWIFGEAQWRNHCQTHLDCPETLPVQCDPLVYGGVLATAGYCVFCMADPSLLPEERLHQYPDRGPWKDHVYRHYEKYVQIIADDGKPMKCPHVGMRCVSVFDSAKHLKFHLLDAHCPDFTKESSVLEMPEEEYN</sequence>
<dbReference type="EMBL" id="JAULSW010000004">
    <property type="protein sequence ID" value="KAK3385187.1"/>
    <property type="molecule type" value="Genomic_DNA"/>
</dbReference>
<dbReference type="PANTHER" id="PTHR37535:SF3">
    <property type="entry name" value="FLUG DOMAIN-CONTAINING PROTEIN"/>
    <property type="match status" value="1"/>
</dbReference>
<gene>
    <name evidence="2" type="ORF">B0H63DRAFT_365529</name>
</gene>
<feature type="region of interest" description="Disordered" evidence="1">
    <location>
        <begin position="14"/>
        <end position="37"/>
    </location>
</feature>
<keyword evidence="3" id="KW-1185">Reference proteome</keyword>
<proteinExistence type="predicted"/>
<comment type="caution">
    <text evidence="2">The sequence shown here is derived from an EMBL/GenBank/DDBJ whole genome shotgun (WGS) entry which is preliminary data.</text>
</comment>
<dbReference type="Proteomes" id="UP001285441">
    <property type="component" value="Unassembled WGS sequence"/>
</dbReference>
<name>A0AAE0NP92_9PEZI</name>
<reference evidence="2" key="2">
    <citation type="submission" date="2023-06" db="EMBL/GenBank/DDBJ databases">
        <authorList>
            <consortium name="Lawrence Berkeley National Laboratory"/>
            <person name="Haridas S."/>
            <person name="Hensen N."/>
            <person name="Bonometti L."/>
            <person name="Westerberg I."/>
            <person name="Brannstrom I.O."/>
            <person name="Guillou S."/>
            <person name="Cros-Aarteil S."/>
            <person name="Calhoun S."/>
            <person name="Kuo A."/>
            <person name="Mondo S."/>
            <person name="Pangilinan J."/>
            <person name="Riley R."/>
            <person name="LaButti K."/>
            <person name="Andreopoulos B."/>
            <person name="Lipzen A."/>
            <person name="Chen C."/>
            <person name="Yanf M."/>
            <person name="Daum C."/>
            <person name="Ng V."/>
            <person name="Clum A."/>
            <person name="Steindorff A."/>
            <person name="Ohm R."/>
            <person name="Martin F."/>
            <person name="Silar P."/>
            <person name="Natvig D."/>
            <person name="Lalanne C."/>
            <person name="Gautier V."/>
            <person name="Ament-velasquez S.L."/>
            <person name="Kruys A."/>
            <person name="Hutchinson M.I."/>
            <person name="Powell A.J."/>
            <person name="Barry K."/>
            <person name="Miller A.N."/>
            <person name="Grigoriev I.V."/>
            <person name="Debuchy R."/>
            <person name="Gladieux P."/>
            <person name="Thoren M.H."/>
            <person name="Johannesson H."/>
        </authorList>
    </citation>
    <scope>NUCLEOTIDE SEQUENCE</scope>
    <source>
        <strain evidence="2">CBS 232.78</strain>
    </source>
</reference>
<protein>
    <submittedName>
        <fullName evidence="2">Uncharacterized protein</fullName>
    </submittedName>
</protein>
<evidence type="ECO:0000256" key="1">
    <source>
        <dbReference type="SAM" id="MobiDB-lite"/>
    </source>
</evidence>
<accession>A0AAE0NP92</accession>
<organism evidence="2 3">
    <name type="scientific">Podospora didyma</name>
    <dbReference type="NCBI Taxonomy" id="330526"/>
    <lineage>
        <taxon>Eukaryota</taxon>
        <taxon>Fungi</taxon>
        <taxon>Dikarya</taxon>
        <taxon>Ascomycota</taxon>
        <taxon>Pezizomycotina</taxon>
        <taxon>Sordariomycetes</taxon>
        <taxon>Sordariomycetidae</taxon>
        <taxon>Sordariales</taxon>
        <taxon>Podosporaceae</taxon>
        <taxon>Podospora</taxon>
    </lineage>
</organism>